<comment type="similarity">
    <text evidence="1">Belongs to the UPF0065 (bug) family.</text>
</comment>
<dbReference type="Gene3D" id="3.40.190.10">
    <property type="entry name" value="Periplasmic binding protein-like II"/>
    <property type="match status" value="1"/>
</dbReference>
<dbReference type="InterPro" id="IPR042100">
    <property type="entry name" value="Bug_dom1"/>
</dbReference>
<dbReference type="Pfam" id="PF03401">
    <property type="entry name" value="TctC"/>
    <property type="match status" value="1"/>
</dbReference>
<evidence type="ECO:0000313" key="4">
    <source>
        <dbReference type="Proteomes" id="UP000235346"/>
    </source>
</evidence>
<comment type="caution">
    <text evidence="3">The sequence shown here is derived from an EMBL/GenBank/DDBJ whole genome shotgun (WGS) entry which is preliminary data.</text>
</comment>
<evidence type="ECO:0000256" key="1">
    <source>
        <dbReference type="ARBA" id="ARBA00006987"/>
    </source>
</evidence>
<dbReference type="Proteomes" id="UP000235346">
    <property type="component" value="Unassembled WGS sequence"/>
</dbReference>
<evidence type="ECO:0000256" key="2">
    <source>
        <dbReference type="SAM" id="SignalP"/>
    </source>
</evidence>
<feature type="chain" id="PRO_5014782648" evidence="2">
    <location>
        <begin position="26"/>
        <end position="334"/>
    </location>
</feature>
<dbReference type="SUPFAM" id="SSF53850">
    <property type="entry name" value="Periplasmic binding protein-like II"/>
    <property type="match status" value="1"/>
</dbReference>
<dbReference type="InterPro" id="IPR005064">
    <property type="entry name" value="BUG"/>
</dbReference>
<protein>
    <submittedName>
        <fullName evidence="3">Tripartite tricarboxylate transporter substrate binding protein</fullName>
    </submittedName>
</protein>
<dbReference type="OrthoDB" id="7246401at2"/>
<name>A0A2N7THA8_9GAMM</name>
<keyword evidence="2" id="KW-0732">Signal</keyword>
<gene>
    <name evidence="3" type="ORF">C1H66_19400</name>
</gene>
<dbReference type="CDD" id="cd07012">
    <property type="entry name" value="PBP2_Bug_TTT"/>
    <property type="match status" value="1"/>
</dbReference>
<reference evidence="3 4" key="1">
    <citation type="submission" date="2018-01" db="EMBL/GenBank/DDBJ databases">
        <title>Halomonas endophytica sp. nov., isolated from storage liquid in the stems of Populus euphratica.</title>
        <authorList>
            <person name="Chen C."/>
        </authorList>
    </citation>
    <scope>NUCLEOTIDE SEQUENCE [LARGE SCALE GENOMIC DNA]</scope>
    <source>
        <strain evidence="3 4">DSM 26881</strain>
    </source>
</reference>
<dbReference type="PIRSF" id="PIRSF017082">
    <property type="entry name" value="YflP"/>
    <property type="match status" value="1"/>
</dbReference>
<evidence type="ECO:0000313" key="3">
    <source>
        <dbReference type="EMBL" id="PMR67556.1"/>
    </source>
</evidence>
<dbReference type="Gene3D" id="3.40.190.150">
    <property type="entry name" value="Bordetella uptake gene, domain 1"/>
    <property type="match status" value="1"/>
</dbReference>
<dbReference type="PANTHER" id="PTHR42928:SF5">
    <property type="entry name" value="BLR1237 PROTEIN"/>
    <property type="match status" value="1"/>
</dbReference>
<feature type="signal peptide" evidence="2">
    <location>
        <begin position="1"/>
        <end position="25"/>
    </location>
</feature>
<sequence>MMKSLTTASLAISTAAMLMAGTVLADYPQRNIQGTIQWGAGGSTDVIARGLTPHVEELLGTTVILTNRPGGTGVIGTNHVLNQRADGYHILYGAENPQLFPLLGLADFDYSDLHPVNITSVDIVVFVVPADSPFETMEELVAHIRENPGELRMGNQGAASLAATTHALVSSLIDFDVRHVTFAGEGPGISALQGGHIDFMPSSLSSTREYINSGRLRALAVLDAERLEAYPDMPALTELIPGLRPYMPYGSFKGAYVHKDTPDHIKAILEDTYAEAVETEAFQAFLDNVGATALNLSGEAAREYLQRWQSITAWAMYEAGSLDDSPQVLGIPRL</sequence>
<dbReference type="AlphaFoldDB" id="A0A2N7THA8"/>
<proteinExistence type="inferred from homology"/>
<organism evidence="3 4">
    <name type="scientific">Halomonas heilongjiangensis</name>
    <dbReference type="NCBI Taxonomy" id="1387883"/>
    <lineage>
        <taxon>Bacteria</taxon>
        <taxon>Pseudomonadati</taxon>
        <taxon>Pseudomonadota</taxon>
        <taxon>Gammaproteobacteria</taxon>
        <taxon>Oceanospirillales</taxon>
        <taxon>Halomonadaceae</taxon>
        <taxon>Halomonas</taxon>
    </lineage>
</organism>
<keyword evidence="4" id="KW-1185">Reference proteome</keyword>
<dbReference type="EMBL" id="PNRE01000090">
    <property type="protein sequence ID" value="PMR67556.1"/>
    <property type="molecule type" value="Genomic_DNA"/>
</dbReference>
<dbReference type="PANTHER" id="PTHR42928">
    <property type="entry name" value="TRICARBOXYLATE-BINDING PROTEIN"/>
    <property type="match status" value="1"/>
</dbReference>
<accession>A0A2N7THA8</accession>